<dbReference type="Pfam" id="PF14213">
    <property type="entry name" value="DUF4325"/>
    <property type="match status" value="1"/>
</dbReference>
<dbReference type="EMBL" id="BK015041">
    <property type="protein sequence ID" value="DAD88495.1"/>
    <property type="molecule type" value="Genomic_DNA"/>
</dbReference>
<dbReference type="InterPro" id="IPR025474">
    <property type="entry name" value="DUF4325"/>
</dbReference>
<evidence type="ECO:0000259" key="1">
    <source>
        <dbReference type="Pfam" id="PF14213"/>
    </source>
</evidence>
<reference evidence="2" key="1">
    <citation type="journal article" date="2021" name="Proc. Natl. Acad. Sci. U.S.A.">
        <title>A Catalog of Tens of Thousands of Viruses from Human Metagenomes Reveals Hidden Associations with Chronic Diseases.</title>
        <authorList>
            <person name="Tisza M.J."/>
            <person name="Buck C.B."/>
        </authorList>
    </citation>
    <scope>NUCLEOTIDE SEQUENCE</scope>
    <source>
        <strain evidence="2">Cttxo15</strain>
    </source>
</reference>
<proteinExistence type="predicted"/>
<name>A0A8S5N2B2_9CAUD</name>
<protein>
    <recommendedName>
        <fullName evidence="1">DUF4325 domain-containing protein</fullName>
    </recommendedName>
</protein>
<organism evidence="2">
    <name type="scientific">Podoviridae sp. cttxo15</name>
    <dbReference type="NCBI Taxonomy" id="2826584"/>
    <lineage>
        <taxon>Viruses</taxon>
        <taxon>Duplodnaviria</taxon>
        <taxon>Heunggongvirae</taxon>
        <taxon>Uroviricota</taxon>
        <taxon>Caudoviricetes</taxon>
    </lineage>
</organism>
<evidence type="ECO:0000313" key="2">
    <source>
        <dbReference type="EMBL" id="DAD88495.1"/>
    </source>
</evidence>
<sequence length="35" mass="4148">MGKKIFEEVEKENFRVVFDFVGIDMVNSSFTDELF</sequence>
<feature type="domain" description="DUF4325" evidence="1">
    <location>
        <begin position="2"/>
        <end position="35"/>
    </location>
</feature>
<accession>A0A8S5N2B2</accession>